<dbReference type="InterPro" id="IPR005335">
    <property type="entry name" value="Terminase_ssu"/>
</dbReference>
<proteinExistence type="predicted"/>
<keyword evidence="2" id="KW-0231">Viral genome packaging</keyword>
<dbReference type="InterPro" id="IPR052404">
    <property type="entry name" value="SPP1-like_terminase"/>
</dbReference>
<organism evidence="3">
    <name type="scientific">Myoviridae sp. ctiu99</name>
    <dbReference type="NCBI Taxonomy" id="2825158"/>
    <lineage>
        <taxon>Viruses</taxon>
        <taxon>Duplodnaviria</taxon>
        <taxon>Heunggongvirae</taxon>
        <taxon>Uroviricota</taxon>
        <taxon>Caudoviricetes</taxon>
    </lineage>
</organism>
<dbReference type="Pfam" id="PF03592">
    <property type="entry name" value="Terminase_2"/>
    <property type="match status" value="1"/>
</dbReference>
<dbReference type="PANTHER" id="PTHR41328">
    <property type="entry name" value="TERMINASE SMALL SUBUNIT-RELATED"/>
    <property type="match status" value="1"/>
</dbReference>
<name>A0A8S5NU53_9CAUD</name>
<evidence type="ECO:0000256" key="2">
    <source>
        <dbReference type="ARBA" id="ARBA00023219"/>
    </source>
</evidence>
<reference evidence="3" key="1">
    <citation type="journal article" date="2021" name="Proc. Natl. Acad. Sci. U.S.A.">
        <title>A Catalog of Tens of Thousands of Viruses from Human Metagenomes Reveals Hidden Associations with Chronic Diseases.</title>
        <authorList>
            <person name="Tisza M.J."/>
            <person name="Buck C.B."/>
        </authorList>
    </citation>
    <scope>NUCLEOTIDE SEQUENCE</scope>
    <source>
        <strain evidence="3">Ctiu99</strain>
    </source>
</reference>
<dbReference type="Gene3D" id="1.10.10.1400">
    <property type="entry name" value="Terminase, small subunit, N-terminal DNA-binding domain, HTH motif"/>
    <property type="match status" value="1"/>
</dbReference>
<sequence>MKYKDIAEKYGVSLSAVKSWATRYWKVATKDKKLQPQPKKVATKNSDKKLKEKLLESVSENDELTEKRRLFCLYYAMSHNALQSYLKVYRCAKETAMTNGPALLRNTQVAAEVKRLREILRNEIHIGLPDLLQYCLKVIGADIGDYVTVKKGIVQLEDSTCVDTSLIDEVKQGKAGVSIKLADKKWAWEKLEQYLGWQSDAGDAVDMQNYVDALQGIVNEVWDDTQGTEPSDGDV</sequence>
<accession>A0A8S5NU53</accession>
<evidence type="ECO:0000256" key="1">
    <source>
        <dbReference type="ARBA" id="ARBA00022612"/>
    </source>
</evidence>
<dbReference type="GO" id="GO:0051276">
    <property type="term" value="P:chromosome organization"/>
    <property type="evidence" value="ECO:0007669"/>
    <property type="project" value="InterPro"/>
</dbReference>
<evidence type="ECO:0000313" key="3">
    <source>
        <dbReference type="EMBL" id="DAD98233.1"/>
    </source>
</evidence>
<dbReference type="PANTHER" id="PTHR41328:SF3">
    <property type="entry name" value="PBSX PHAGE TERMINASE SMALL SUBUNIT"/>
    <property type="match status" value="1"/>
</dbReference>
<protein>
    <submittedName>
        <fullName evidence="3">Terminase small subunit</fullName>
    </submittedName>
</protein>
<keyword evidence="1" id="KW-1188">Viral release from host cell</keyword>
<dbReference type="EMBL" id="BK015257">
    <property type="protein sequence ID" value="DAD98233.1"/>
    <property type="molecule type" value="Genomic_DNA"/>
</dbReference>
<dbReference type="InterPro" id="IPR038713">
    <property type="entry name" value="Terminase_Gp1_N_sf"/>
</dbReference>